<dbReference type="PANTHER" id="PTHR43797">
    <property type="entry name" value="HOMOCYSTEINE/CYSTEINE SYNTHASE"/>
    <property type="match status" value="1"/>
</dbReference>
<dbReference type="Gene3D" id="3.90.1150.10">
    <property type="entry name" value="Aspartate Aminotransferase, domain 1"/>
    <property type="match status" value="1"/>
</dbReference>
<evidence type="ECO:0000313" key="10">
    <source>
        <dbReference type="Proteomes" id="UP000672602"/>
    </source>
</evidence>
<dbReference type="PANTHER" id="PTHR43797:SF2">
    <property type="entry name" value="HOMOCYSTEINE_CYSTEINE SYNTHASE"/>
    <property type="match status" value="1"/>
</dbReference>
<sequence>MAKPPFLKFDTRTLHAGQQPDPTTGARAVPIYQTTSYMFDDVDHAAALFNLERPGHIYSRISNPTVAVLEERLASLEGGVGAIATASGHAAVFLAIATLMGQGGHIVASRALYGGSINLFLHTLPRFGITATLVDPRKPEEFEAAIRPETRLVFSELIGNPNLDILDIEAVAEVAHRNGLPLMIDGTFNTPYLCRPFEHGADLMMHSLTKWCGGHGIVMGGALIDGGTFDWWGQAEKWPTLTEPYAAYHGIVFAEEYGPAGFIMRARAEGMRDFGAVLPAQSAFYLLQGLETLPLRMDRHVANAEKVATFLAAHEAVEWVNYPGLESHPDYALARKYLPKGAGSMLAFGVKGGREAGAAFIQSVEIFSHLANVGDAKSLVLHPASTTHQQMTKQELKAAGIGDDLIRVSVGLEDIEDLLADLDQALKRALKATGARDGKSGGGKNGGGKE</sequence>
<comment type="caution">
    <text evidence="9">The sequence shown here is derived from an EMBL/GenBank/DDBJ whole genome shotgun (WGS) entry which is preliminary data.</text>
</comment>
<name>A0A8J7SMV9_9PROT</name>
<dbReference type="EMBL" id="JAGMWN010000004">
    <property type="protein sequence ID" value="MBP5857226.1"/>
    <property type="molecule type" value="Genomic_DNA"/>
</dbReference>
<dbReference type="NCBIfam" id="NF006004">
    <property type="entry name" value="PRK08134.1"/>
    <property type="match status" value="1"/>
</dbReference>
<evidence type="ECO:0000256" key="7">
    <source>
        <dbReference type="PIRSR" id="PIRSR001434-2"/>
    </source>
</evidence>
<dbReference type="GO" id="GO:0030170">
    <property type="term" value="F:pyridoxal phosphate binding"/>
    <property type="evidence" value="ECO:0007669"/>
    <property type="project" value="InterPro"/>
</dbReference>
<gene>
    <name evidence="9" type="ORF">KAJ83_09420</name>
</gene>
<evidence type="ECO:0000256" key="5">
    <source>
        <dbReference type="ARBA" id="ARBA00060995"/>
    </source>
</evidence>
<evidence type="ECO:0000313" key="9">
    <source>
        <dbReference type="EMBL" id="MBP5857226.1"/>
    </source>
</evidence>
<evidence type="ECO:0000256" key="8">
    <source>
        <dbReference type="RuleBase" id="RU362118"/>
    </source>
</evidence>
<dbReference type="Gene3D" id="3.40.640.10">
    <property type="entry name" value="Type I PLP-dependent aspartate aminotransferase-like (Major domain)"/>
    <property type="match status" value="1"/>
</dbReference>
<dbReference type="SUPFAM" id="SSF53383">
    <property type="entry name" value="PLP-dependent transferases"/>
    <property type="match status" value="1"/>
</dbReference>
<dbReference type="RefSeq" id="WP_210681817.1">
    <property type="nucleotide sequence ID" value="NZ_JAGMWN010000004.1"/>
</dbReference>
<dbReference type="Pfam" id="PF01053">
    <property type="entry name" value="Cys_Met_Meta_PP"/>
    <property type="match status" value="1"/>
</dbReference>
<evidence type="ECO:0000256" key="2">
    <source>
        <dbReference type="ARBA" id="ARBA00011881"/>
    </source>
</evidence>
<dbReference type="InterPro" id="IPR006235">
    <property type="entry name" value="OAc-hSer/O-AcSer_sulfhydrylase"/>
</dbReference>
<dbReference type="Proteomes" id="UP000672602">
    <property type="component" value="Unassembled WGS sequence"/>
</dbReference>
<comment type="similarity">
    <text evidence="5">Belongs to the trans-sulfuration enzymes family. MetZ subfamily.</text>
</comment>
<dbReference type="GO" id="GO:0006535">
    <property type="term" value="P:cysteine biosynthetic process from serine"/>
    <property type="evidence" value="ECO:0007669"/>
    <property type="project" value="TreeGrafter"/>
</dbReference>
<dbReference type="InterPro" id="IPR000277">
    <property type="entry name" value="Cys/Met-Metab_PyrdxlP-dep_enz"/>
</dbReference>
<dbReference type="GO" id="GO:0003961">
    <property type="term" value="F:O-acetylhomoserine aminocarboxypropyltransferase activity"/>
    <property type="evidence" value="ECO:0007669"/>
    <property type="project" value="TreeGrafter"/>
</dbReference>
<dbReference type="InterPro" id="IPR015421">
    <property type="entry name" value="PyrdxlP-dep_Trfase_major"/>
</dbReference>
<feature type="modified residue" description="N6-(pyridoxal phosphate)lysine" evidence="7">
    <location>
        <position position="210"/>
    </location>
</feature>
<keyword evidence="4 7" id="KW-0663">Pyridoxal phosphate</keyword>
<dbReference type="FunFam" id="3.90.1150.10:FF:000033">
    <property type="entry name" value="Cystathionine gamma-synthase"/>
    <property type="match status" value="1"/>
</dbReference>
<accession>A0A8J7SMV9</accession>
<dbReference type="AlphaFoldDB" id="A0A8J7SMV9"/>
<comment type="cofactor">
    <cofactor evidence="1 8">
        <name>pyridoxal 5'-phosphate</name>
        <dbReference type="ChEBI" id="CHEBI:597326"/>
    </cofactor>
</comment>
<evidence type="ECO:0000256" key="6">
    <source>
        <dbReference type="ARBA" id="ARBA00071157"/>
    </source>
</evidence>
<protein>
    <recommendedName>
        <fullName evidence="6">O-succinylhomoserine sulfhydrylase</fullName>
    </recommendedName>
</protein>
<dbReference type="GO" id="GO:0071269">
    <property type="term" value="P:L-homocysteine biosynthetic process"/>
    <property type="evidence" value="ECO:0007669"/>
    <property type="project" value="TreeGrafter"/>
</dbReference>
<evidence type="ECO:0000256" key="3">
    <source>
        <dbReference type="ARBA" id="ARBA00022679"/>
    </source>
</evidence>
<evidence type="ECO:0000256" key="1">
    <source>
        <dbReference type="ARBA" id="ARBA00001933"/>
    </source>
</evidence>
<evidence type="ECO:0000256" key="4">
    <source>
        <dbReference type="ARBA" id="ARBA00022898"/>
    </source>
</evidence>
<dbReference type="InterPro" id="IPR015422">
    <property type="entry name" value="PyrdxlP-dep_Trfase_small"/>
</dbReference>
<comment type="subunit">
    <text evidence="2">Homotetramer.</text>
</comment>
<dbReference type="InterPro" id="IPR015424">
    <property type="entry name" value="PyrdxlP-dep_Trfase"/>
</dbReference>
<dbReference type="NCBIfam" id="TIGR01326">
    <property type="entry name" value="OAH_OAS_sulfhy"/>
    <property type="match status" value="1"/>
</dbReference>
<dbReference type="GO" id="GO:0004124">
    <property type="term" value="F:cysteine synthase activity"/>
    <property type="evidence" value="ECO:0007669"/>
    <property type="project" value="TreeGrafter"/>
</dbReference>
<organism evidence="9 10">
    <name type="scientific">Marivibrio halodurans</name>
    <dbReference type="NCBI Taxonomy" id="2039722"/>
    <lineage>
        <taxon>Bacteria</taxon>
        <taxon>Pseudomonadati</taxon>
        <taxon>Pseudomonadota</taxon>
        <taxon>Alphaproteobacteria</taxon>
        <taxon>Rhodospirillales</taxon>
        <taxon>Rhodospirillaceae</taxon>
        <taxon>Marivibrio</taxon>
    </lineage>
</organism>
<reference evidence="9" key="1">
    <citation type="submission" date="2021-04" db="EMBL/GenBank/DDBJ databases">
        <authorList>
            <person name="Zhang D.-C."/>
        </authorList>
    </citation>
    <scope>NUCLEOTIDE SEQUENCE</scope>
    <source>
        <strain evidence="9">CGMCC 1.15697</strain>
    </source>
</reference>
<keyword evidence="10" id="KW-1185">Reference proteome</keyword>
<dbReference type="GO" id="GO:0005737">
    <property type="term" value="C:cytoplasm"/>
    <property type="evidence" value="ECO:0007669"/>
    <property type="project" value="TreeGrafter"/>
</dbReference>
<dbReference type="GO" id="GO:0019346">
    <property type="term" value="P:transsulfuration"/>
    <property type="evidence" value="ECO:0007669"/>
    <property type="project" value="InterPro"/>
</dbReference>
<keyword evidence="3 9" id="KW-0808">Transferase</keyword>
<dbReference type="PIRSF" id="PIRSF001434">
    <property type="entry name" value="CGS"/>
    <property type="match status" value="1"/>
</dbReference>
<dbReference type="CDD" id="cd00614">
    <property type="entry name" value="CGS_like"/>
    <property type="match status" value="1"/>
</dbReference>
<proteinExistence type="inferred from homology"/>
<dbReference type="FunFam" id="3.40.640.10:FF:000035">
    <property type="entry name" value="O-succinylhomoserine sulfhydrylase"/>
    <property type="match status" value="1"/>
</dbReference>